<protein>
    <submittedName>
        <fullName evidence="2">Unannotated protein</fullName>
    </submittedName>
</protein>
<gene>
    <name evidence="2" type="ORF">UFOPK3547_01573</name>
</gene>
<proteinExistence type="predicted"/>
<dbReference type="PANTHER" id="PTHR43108">
    <property type="entry name" value="N-ACETYLGLUCOSAMINE-6-SULFATASE FAMILY MEMBER"/>
    <property type="match status" value="1"/>
</dbReference>
<name>A0A6J5ZXG9_9ZZZZ</name>
<dbReference type="Gene3D" id="3.40.720.10">
    <property type="entry name" value="Alkaline Phosphatase, subunit A"/>
    <property type="match status" value="1"/>
</dbReference>
<organism evidence="2">
    <name type="scientific">freshwater metagenome</name>
    <dbReference type="NCBI Taxonomy" id="449393"/>
    <lineage>
        <taxon>unclassified sequences</taxon>
        <taxon>metagenomes</taxon>
        <taxon>ecological metagenomes</taxon>
    </lineage>
</organism>
<dbReference type="EMBL" id="CAESAN010000174">
    <property type="protein sequence ID" value="CAB4347091.1"/>
    <property type="molecule type" value="Genomic_DNA"/>
</dbReference>
<dbReference type="Pfam" id="PF00884">
    <property type="entry name" value="Sulfatase"/>
    <property type="match status" value="1"/>
</dbReference>
<reference evidence="2" key="1">
    <citation type="submission" date="2020-05" db="EMBL/GenBank/DDBJ databases">
        <authorList>
            <person name="Chiriac C."/>
            <person name="Salcher M."/>
            <person name="Ghai R."/>
            <person name="Kavagutti S V."/>
        </authorList>
    </citation>
    <scope>NUCLEOTIDE SEQUENCE</scope>
</reference>
<dbReference type="AlphaFoldDB" id="A0A6J5ZXG9"/>
<evidence type="ECO:0000259" key="1">
    <source>
        <dbReference type="Pfam" id="PF00884"/>
    </source>
</evidence>
<accession>A0A6J5ZXG9</accession>
<dbReference type="PANTHER" id="PTHR43108:SF8">
    <property type="entry name" value="SD21168P"/>
    <property type="match status" value="1"/>
</dbReference>
<dbReference type="SUPFAM" id="SSF53649">
    <property type="entry name" value="Alkaline phosphatase-like"/>
    <property type="match status" value="1"/>
</dbReference>
<feature type="domain" description="Sulfatase N-terminal" evidence="1">
    <location>
        <begin position="208"/>
        <end position="385"/>
    </location>
</feature>
<evidence type="ECO:0000313" key="2">
    <source>
        <dbReference type="EMBL" id="CAB4347091.1"/>
    </source>
</evidence>
<dbReference type="InterPro" id="IPR017850">
    <property type="entry name" value="Alkaline_phosphatase_core_sf"/>
</dbReference>
<sequence length="566" mass="60744">MASQAAAHAAKCCVTVSGRVNIAFMHRRELLRLVKSLAALGVIAAAALGALSGCGDGAANSQAADAKAEHPPVVLLIFDELPAPTLMKPDHAVDAERYPNFAALEANSTFYHDATTVSDATFAAVPAIFGGWRPVGQHQGKPDREIDMKHTVFTLLSPTYKLNVFEPISYICTRKICPKSTHQDLIPARGKENPGETTGRTQNVLIARTEKAIAAIKTPAPGSKPVAHILHIEMPHPPWRYLPTGQAYRIFDNDKPGLVNPPPTKNDILAGRTQGPPHWIDDQYIVDQGTQRHLLQAANADRILGVIIARLKAAGLWNDALVIATADHGANFLTNELRREARGKSLTQLAGVPIFLKLPGQTTGAASSSSVTTIDILPTIAQQTNLGKNWKFTGIPLNVARPTAGPNVRASGARAQVRESHSQFIAERDAWLATLARRFPAGKEALYRSGPNQELIGAPMPSSLDPTPSGQRAYFSYPPTYANMNPKSKLISAYVSGRLEGVPPKQDLALVVNDRIAAVGRSYQDGSLVHFSMIVPPTSFRKGANTLALLAVKDGKPAWQLGGVGR</sequence>
<dbReference type="InterPro" id="IPR000917">
    <property type="entry name" value="Sulfatase_N"/>
</dbReference>